<evidence type="ECO:0000256" key="4">
    <source>
        <dbReference type="ARBA" id="ARBA00022475"/>
    </source>
</evidence>
<sequence>MLRNTPSGYGRIAIVFHWTMALLIIGMLALGLYMSGLPQTDQATFQLYQLHKSIGFVVLTLAVLRLVWRLTNPAPRLPENMHPLEKTAAHLGHIGLYVLIFAIPVTGWFMVSASPWGIPTILFNVLPVPHLPVPPALGSQEQAESFFRLLHEYGAFLLIGLITVHVAAALKHHFIARDNTLMRIVSTGPAKADV</sequence>
<keyword evidence="3" id="KW-0813">Transport</keyword>
<evidence type="ECO:0000313" key="15">
    <source>
        <dbReference type="EMBL" id="MCX2723000.1"/>
    </source>
</evidence>
<evidence type="ECO:0000256" key="13">
    <source>
        <dbReference type="SAM" id="Phobius"/>
    </source>
</evidence>
<dbReference type="InterPro" id="IPR016174">
    <property type="entry name" value="Di-haem_cyt_TM"/>
</dbReference>
<evidence type="ECO:0000256" key="6">
    <source>
        <dbReference type="ARBA" id="ARBA00022692"/>
    </source>
</evidence>
<dbReference type="Proteomes" id="UP001300261">
    <property type="component" value="Unassembled WGS sequence"/>
</dbReference>
<evidence type="ECO:0000256" key="5">
    <source>
        <dbReference type="ARBA" id="ARBA00022617"/>
    </source>
</evidence>
<evidence type="ECO:0000256" key="12">
    <source>
        <dbReference type="ARBA" id="ARBA00037975"/>
    </source>
</evidence>
<dbReference type="Pfam" id="PF01292">
    <property type="entry name" value="Ni_hydr_CYTB"/>
    <property type="match status" value="1"/>
</dbReference>
<keyword evidence="8" id="KW-0249">Electron transport</keyword>
<feature type="transmembrane region" description="Helical" evidence="13">
    <location>
        <begin position="153"/>
        <end position="170"/>
    </location>
</feature>
<dbReference type="SUPFAM" id="SSF81342">
    <property type="entry name" value="Transmembrane di-heme cytochromes"/>
    <property type="match status" value="1"/>
</dbReference>
<evidence type="ECO:0000256" key="7">
    <source>
        <dbReference type="ARBA" id="ARBA00022723"/>
    </source>
</evidence>
<keyword evidence="11 13" id="KW-0472">Membrane</keyword>
<evidence type="ECO:0000259" key="14">
    <source>
        <dbReference type="Pfam" id="PF01292"/>
    </source>
</evidence>
<comment type="caution">
    <text evidence="15">The sequence shown here is derived from an EMBL/GenBank/DDBJ whole genome shotgun (WGS) entry which is preliminary data.</text>
</comment>
<feature type="transmembrane region" description="Helical" evidence="13">
    <location>
        <begin position="53"/>
        <end position="70"/>
    </location>
</feature>
<keyword evidence="4" id="KW-1003">Cell membrane</keyword>
<feature type="transmembrane region" description="Helical" evidence="13">
    <location>
        <begin position="12"/>
        <end position="33"/>
    </location>
</feature>
<comment type="subcellular location">
    <subcellularLocation>
        <location evidence="2">Cell membrane</location>
        <topology evidence="2">Multi-pass membrane protein</topology>
    </subcellularLocation>
</comment>
<evidence type="ECO:0000256" key="3">
    <source>
        <dbReference type="ARBA" id="ARBA00022448"/>
    </source>
</evidence>
<reference evidence="15 16" key="1">
    <citation type="journal article" date="2016" name="Int. J. Syst. Evol. Microbiol.">
        <title>Labrenzia salina sp. nov., isolated from the rhizosphere of the halophyte Arthrocnemum macrostachyum.</title>
        <authorList>
            <person name="Camacho M."/>
            <person name="Redondo-Gomez S."/>
            <person name="Rodriguez-Llorente I."/>
            <person name="Rohde M."/>
            <person name="Sproer C."/>
            <person name="Schumann P."/>
            <person name="Klenk H.P."/>
            <person name="Montero-Calasanz M.D.C."/>
        </authorList>
    </citation>
    <scope>NUCLEOTIDE SEQUENCE [LARGE SCALE GENOMIC DNA]</scope>
    <source>
        <strain evidence="15 16">DSM 29163</strain>
    </source>
</reference>
<keyword evidence="7" id="KW-0479">Metal-binding</keyword>
<keyword evidence="16" id="KW-1185">Reference proteome</keyword>
<comment type="similarity">
    <text evidence="12">Belongs to the cytochrome b561 family.</text>
</comment>
<accession>A0ABT3R1A9</accession>
<evidence type="ECO:0000256" key="8">
    <source>
        <dbReference type="ARBA" id="ARBA00022982"/>
    </source>
</evidence>
<dbReference type="InterPro" id="IPR011577">
    <property type="entry name" value="Cyt_b561_bac/Ni-Hgenase"/>
</dbReference>
<proteinExistence type="inferred from homology"/>
<keyword evidence="5" id="KW-0349">Heme</keyword>
<comment type="cofactor">
    <cofactor evidence="1">
        <name>heme b</name>
        <dbReference type="ChEBI" id="CHEBI:60344"/>
    </cofactor>
</comment>
<dbReference type="InterPro" id="IPR052168">
    <property type="entry name" value="Cytochrome_b561_oxidase"/>
</dbReference>
<evidence type="ECO:0000313" key="16">
    <source>
        <dbReference type="Proteomes" id="UP001300261"/>
    </source>
</evidence>
<dbReference type="PANTHER" id="PTHR30529">
    <property type="entry name" value="CYTOCHROME B561"/>
    <property type="match status" value="1"/>
</dbReference>
<dbReference type="PANTHER" id="PTHR30529:SF1">
    <property type="entry name" value="CYTOCHROME B561 HOMOLOG 2"/>
    <property type="match status" value="1"/>
</dbReference>
<name>A0ABT3R1A9_9HYPH</name>
<evidence type="ECO:0000256" key="10">
    <source>
        <dbReference type="ARBA" id="ARBA00023004"/>
    </source>
</evidence>
<evidence type="ECO:0000256" key="11">
    <source>
        <dbReference type="ARBA" id="ARBA00023136"/>
    </source>
</evidence>
<keyword evidence="9 13" id="KW-1133">Transmembrane helix</keyword>
<protein>
    <submittedName>
        <fullName evidence="15">Cytochrome b</fullName>
    </submittedName>
</protein>
<keyword evidence="10" id="KW-0408">Iron</keyword>
<dbReference type="RefSeq" id="WP_265962663.1">
    <property type="nucleotide sequence ID" value="NZ_JAPEVI010000003.1"/>
</dbReference>
<evidence type="ECO:0000256" key="9">
    <source>
        <dbReference type="ARBA" id="ARBA00022989"/>
    </source>
</evidence>
<dbReference type="Gene3D" id="1.20.950.20">
    <property type="entry name" value="Transmembrane di-heme cytochromes, Chain C"/>
    <property type="match status" value="1"/>
</dbReference>
<dbReference type="EMBL" id="JAPEVI010000003">
    <property type="protein sequence ID" value="MCX2723000.1"/>
    <property type="molecule type" value="Genomic_DNA"/>
</dbReference>
<feature type="transmembrane region" description="Helical" evidence="13">
    <location>
        <begin position="91"/>
        <end position="111"/>
    </location>
</feature>
<keyword evidence="6 13" id="KW-0812">Transmembrane</keyword>
<evidence type="ECO:0000256" key="2">
    <source>
        <dbReference type="ARBA" id="ARBA00004651"/>
    </source>
</evidence>
<organism evidence="15 16">
    <name type="scientific">Roseibium salinum</name>
    <dbReference type="NCBI Taxonomy" id="1604349"/>
    <lineage>
        <taxon>Bacteria</taxon>
        <taxon>Pseudomonadati</taxon>
        <taxon>Pseudomonadota</taxon>
        <taxon>Alphaproteobacteria</taxon>
        <taxon>Hyphomicrobiales</taxon>
        <taxon>Stappiaceae</taxon>
        <taxon>Roseibium</taxon>
    </lineage>
</organism>
<feature type="domain" description="Cytochrome b561 bacterial/Ni-hydrogenase" evidence="14">
    <location>
        <begin position="9"/>
        <end position="186"/>
    </location>
</feature>
<evidence type="ECO:0000256" key="1">
    <source>
        <dbReference type="ARBA" id="ARBA00001970"/>
    </source>
</evidence>
<gene>
    <name evidence="15" type="ORF">ON753_11540</name>
</gene>